<dbReference type="OMA" id="HYPRTRT"/>
<dbReference type="Proteomes" id="UP000219338">
    <property type="component" value="Unassembled WGS sequence"/>
</dbReference>
<gene>
    <name evidence="1" type="ORF">ARMOST_17787</name>
</gene>
<accession>A0A284RZZ7</accession>
<keyword evidence="2" id="KW-1185">Reference proteome</keyword>
<name>A0A284RZZ7_ARMOS</name>
<dbReference type="EMBL" id="FUEG01000023">
    <property type="protein sequence ID" value="SJL14331.1"/>
    <property type="molecule type" value="Genomic_DNA"/>
</dbReference>
<sequence>MHDWPPTNCTKPSVFFIPTLPSDNPKAKDAAERIEGVAFFSTDHGCEYHPHANHQRSVKGASDVLTARVASPSSSVLQTSSGFSDERIQGEPVESLFVGNVVGALSAIPSCPSLHLPSPLPSQFTFTYTAWNPNAQYPHYPRTRTSFWVAVAGTNGFTL</sequence>
<proteinExistence type="predicted"/>
<dbReference type="AlphaFoldDB" id="A0A284RZZ7"/>
<evidence type="ECO:0000313" key="2">
    <source>
        <dbReference type="Proteomes" id="UP000219338"/>
    </source>
</evidence>
<organism evidence="1 2">
    <name type="scientific">Armillaria ostoyae</name>
    <name type="common">Armillaria root rot fungus</name>
    <dbReference type="NCBI Taxonomy" id="47428"/>
    <lineage>
        <taxon>Eukaryota</taxon>
        <taxon>Fungi</taxon>
        <taxon>Dikarya</taxon>
        <taxon>Basidiomycota</taxon>
        <taxon>Agaricomycotina</taxon>
        <taxon>Agaricomycetes</taxon>
        <taxon>Agaricomycetidae</taxon>
        <taxon>Agaricales</taxon>
        <taxon>Marasmiineae</taxon>
        <taxon>Physalacriaceae</taxon>
        <taxon>Armillaria</taxon>
    </lineage>
</organism>
<reference evidence="2" key="1">
    <citation type="journal article" date="2017" name="Nat. Ecol. Evol.">
        <title>Genome expansion and lineage-specific genetic innovations in the forest pathogenic fungi Armillaria.</title>
        <authorList>
            <person name="Sipos G."/>
            <person name="Prasanna A.N."/>
            <person name="Walter M.C."/>
            <person name="O'Connor E."/>
            <person name="Balint B."/>
            <person name="Krizsan K."/>
            <person name="Kiss B."/>
            <person name="Hess J."/>
            <person name="Varga T."/>
            <person name="Slot J."/>
            <person name="Riley R."/>
            <person name="Boka B."/>
            <person name="Rigling D."/>
            <person name="Barry K."/>
            <person name="Lee J."/>
            <person name="Mihaltcheva S."/>
            <person name="LaButti K."/>
            <person name="Lipzen A."/>
            <person name="Waldron R."/>
            <person name="Moloney N.M."/>
            <person name="Sperisen C."/>
            <person name="Kredics L."/>
            <person name="Vagvoelgyi C."/>
            <person name="Patrignani A."/>
            <person name="Fitzpatrick D."/>
            <person name="Nagy I."/>
            <person name="Doyle S."/>
            <person name="Anderson J.B."/>
            <person name="Grigoriev I.V."/>
            <person name="Gueldener U."/>
            <person name="Muensterkoetter M."/>
            <person name="Nagy L.G."/>
        </authorList>
    </citation>
    <scope>NUCLEOTIDE SEQUENCE [LARGE SCALE GENOMIC DNA]</scope>
    <source>
        <strain evidence="2">C18/9</strain>
    </source>
</reference>
<evidence type="ECO:0000313" key="1">
    <source>
        <dbReference type="EMBL" id="SJL14331.1"/>
    </source>
</evidence>
<protein>
    <submittedName>
        <fullName evidence="1">Uncharacterized protein</fullName>
    </submittedName>
</protein>